<organism evidence="7">
    <name type="scientific">Tetraselmis sp. GSL018</name>
    <dbReference type="NCBI Taxonomy" id="582737"/>
    <lineage>
        <taxon>Eukaryota</taxon>
        <taxon>Viridiplantae</taxon>
        <taxon>Chlorophyta</taxon>
        <taxon>core chlorophytes</taxon>
        <taxon>Chlorodendrophyceae</taxon>
        <taxon>Chlorodendrales</taxon>
        <taxon>Chlorodendraceae</taxon>
        <taxon>Tetraselmis</taxon>
    </lineage>
</organism>
<dbReference type="AlphaFoldDB" id="A0A061QQD6"/>
<dbReference type="GO" id="GO:0008033">
    <property type="term" value="P:tRNA processing"/>
    <property type="evidence" value="ECO:0007669"/>
    <property type="project" value="UniProtKB-KW"/>
</dbReference>
<dbReference type="Gene3D" id="3.30.310.50">
    <property type="entry name" value="Alpha-D-phosphohexomutase, C-terminal domain"/>
    <property type="match status" value="1"/>
</dbReference>
<keyword evidence="5" id="KW-0819">tRNA processing</keyword>
<keyword evidence="6" id="KW-0539">Nucleus</keyword>
<evidence type="ECO:0000313" key="7">
    <source>
        <dbReference type="EMBL" id="JAC60640.1"/>
    </source>
</evidence>
<dbReference type="GO" id="GO:0070525">
    <property type="term" value="P:tRNA threonylcarbamoyladenosine metabolic process"/>
    <property type="evidence" value="ECO:0007669"/>
    <property type="project" value="TreeGrafter"/>
</dbReference>
<dbReference type="PANTHER" id="PTHR31283">
    <property type="entry name" value="EKC/KEOPS COMPLEX SUBUNIT PCC1 FAMILY MEMBER"/>
    <property type="match status" value="1"/>
</dbReference>
<accession>A0A061QQD6</accession>
<dbReference type="GO" id="GO:0000408">
    <property type="term" value="C:EKC/KEOPS complex"/>
    <property type="evidence" value="ECO:0007669"/>
    <property type="project" value="TreeGrafter"/>
</dbReference>
<protein>
    <submittedName>
        <fullName evidence="7">Polarized growth chromatin-associated controller 1</fullName>
    </submittedName>
</protein>
<comment type="similarity">
    <text evidence="3">Belongs to the CTAG/PCC1 family.</text>
</comment>
<gene>
    <name evidence="7" type="primary">PCC1</name>
    <name evidence="7" type="ORF">TSPGSL018_28436</name>
</gene>
<reference evidence="7" key="1">
    <citation type="submission" date="2014-05" db="EMBL/GenBank/DDBJ databases">
        <title>The transcriptome of the halophilic microalga Tetraselmis sp. GSL018 isolated from the Great Salt Lake, Utah.</title>
        <authorList>
            <person name="Jinkerson R.E."/>
            <person name="D'Adamo S."/>
            <person name="Posewitz M.C."/>
        </authorList>
    </citation>
    <scope>NUCLEOTIDE SEQUENCE</scope>
    <source>
        <strain evidence="7">GSL018</strain>
    </source>
</reference>
<sequence>MVEGRQSFEYNFTGSVEYDSEGTASMICEVLSVDPELHPDQVRRSLSTDGAVLKMQFSATEPKMLRAAVGTFFDLLALATRTYEAFGPVSSEPVLEGGEQERVQA</sequence>
<proteinExistence type="inferred from homology"/>
<dbReference type="PANTHER" id="PTHR31283:SF5">
    <property type="entry name" value="EKC_KEOPS COMPLEX SUBUNIT LAGE3"/>
    <property type="match status" value="1"/>
</dbReference>
<comment type="subcellular location">
    <subcellularLocation>
        <location evidence="2">Cytoplasm</location>
    </subcellularLocation>
    <subcellularLocation>
        <location evidence="1">Nucleus</location>
    </subcellularLocation>
</comment>
<dbReference type="GO" id="GO:0005737">
    <property type="term" value="C:cytoplasm"/>
    <property type="evidence" value="ECO:0007669"/>
    <property type="project" value="UniProtKB-SubCell"/>
</dbReference>
<evidence type="ECO:0000256" key="5">
    <source>
        <dbReference type="ARBA" id="ARBA00022694"/>
    </source>
</evidence>
<dbReference type="EMBL" id="GBEZ01026582">
    <property type="protein sequence ID" value="JAC60640.1"/>
    <property type="molecule type" value="Transcribed_RNA"/>
</dbReference>
<evidence type="ECO:0000256" key="4">
    <source>
        <dbReference type="ARBA" id="ARBA00022490"/>
    </source>
</evidence>
<evidence type="ECO:0000256" key="2">
    <source>
        <dbReference type="ARBA" id="ARBA00004496"/>
    </source>
</evidence>
<dbReference type="InterPro" id="IPR015419">
    <property type="entry name" value="CTAG/Pcc1"/>
</dbReference>
<keyword evidence="4" id="KW-0963">Cytoplasm</keyword>
<name>A0A061QQD6_9CHLO</name>
<dbReference type="GO" id="GO:0005634">
    <property type="term" value="C:nucleus"/>
    <property type="evidence" value="ECO:0007669"/>
    <property type="project" value="UniProtKB-SubCell"/>
</dbReference>
<dbReference type="FunFam" id="3.30.310.50:FF:000005">
    <property type="entry name" value="L antigen family member 3"/>
    <property type="match status" value="1"/>
</dbReference>
<dbReference type="Pfam" id="PF09341">
    <property type="entry name" value="Pcc1"/>
    <property type="match status" value="1"/>
</dbReference>
<evidence type="ECO:0000256" key="1">
    <source>
        <dbReference type="ARBA" id="ARBA00004123"/>
    </source>
</evidence>
<evidence type="ECO:0000256" key="6">
    <source>
        <dbReference type="ARBA" id="ARBA00023242"/>
    </source>
</evidence>
<evidence type="ECO:0000256" key="3">
    <source>
        <dbReference type="ARBA" id="ARBA00007073"/>
    </source>
</evidence>